<dbReference type="SMART" id="SM00530">
    <property type="entry name" value="HTH_XRE"/>
    <property type="match status" value="1"/>
</dbReference>
<feature type="domain" description="HTH cro/C1-type" evidence="1">
    <location>
        <begin position="16"/>
        <end position="70"/>
    </location>
</feature>
<reference evidence="2 3" key="1">
    <citation type="submission" date="2020-08" db="EMBL/GenBank/DDBJ databases">
        <title>Sequencing the genomes of 1000 actinobacteria strains.</title>
        <authorList>
            <person name="Klenk H.-P."/>
        </authorList>
    </citation>
    <scope>NUCLEOTIDE SEQUENCE [LARGE SCALE GENOMIC DNA]</scope>
    <source>
        <strain evidence="2 3">DSM 102030</strain>
    </source>
</reference>
<dbReference type="CDD" id="cd00093">
    <property type="entry name" value="HTH_XRE"/>
    <property type="match status" value="1"/>
</dbReference>
<dbReference type="GO" id="GO:0003677">
    <property type="term" value="F:DNA binding"/>
    <property type="evidence" value="ECO:0007669"/>
    <property type="project" value="InterPro"/>
</dbReference>
<gene>
    <name evidence="2" type="ORF">F4561_005705</name>
</gene>
<comment type="caution">
    <text evidence="2">The sequence shown here is derived from an EMBL/GenBank/DDBJ whole genome shotgun (WGS) entry which is preliminary data.</text>
</comment>
<evidence type="ECO:0000259" key="1">
    <source>
        <dbReference type="PROSITE" id="PS50943"/>
    </source>
</evidence>
<proteinExistence type="predicted"/>
<sequence length="267" mass="30023">MAERVDKTWSRWGAELRSLRRSTGKTQTELSRATRISRPHIGKLENGTRTPNRDHAVVLDSALATDGKLLRLWEELNDVKRVPDKWQDFVQIERSSAEIREYQPLLISGLLQAPGYARAILISGPLSATPDLLEQAVKTRVDRLAEIPPRVQLRFVLDEIVLRRRVGPPEVMREQLDHLLFLIQDRRIRLSIIPDHAPRQTAVGGSFRIFGMPGGGVVVHLEHAKGQIVVDDPETANEMATAYGDLQAEALPSYTTAELIEKVRGEL</sequence>
<name>A0A7W7RNP3_9ACTN</name>
<dbReference type="Pfam" id="PF13560">
    <property type="entry name" value="HTH_31"/>
    <property type="match status" value="1"/>
</dbReference>
<accession>A0A7W7RNP3</accession>
<dbReference type="RefSeq" id="WP_184584451.1">
    <property type="nucleotide sequence ID" value="NZ_JACHJT010000002.1"/>
</dbReference>
<dbReference type="Gene3D" id="1.10.260.40">
    <property type="entry name" value="lambda repressor-like DNA-binding domains"/>
    <property type="match status" value="1"/>
</dbReference>
<dbReference type="InterPro" id="IPR043917">
    <property type="entry name" value="DUF5753"/>
</dbReference>
<evidence type="ECO:0000313" key="2">
    <source>
        <dbReference type="EMBL" id="MBB4934811.1"/>
    </source>
</evidence>
<organism evidence="2 3">
    <name type="scientific">Lipingzhangella halophila</name>
    <dbReference type="NCBI Taxonomy" id="1783352"/>
    <lineage>
        <taxon>Bacteria</taxon>
        <taxon>Bacillati</taxon>
        <taxon>Actinomycetota</taxon>
        <taxon>Actinomycetes</taxon>
        <taxon>Streptosporangiales</taxon>
        <taxon>Nocardiopsidaceae</taxon>
        <taxon>Lipingzhangella</taxon>
    </lineage>
</organism>
<dbReference type="InterPro" id="IPR010982">
    <property type="entry name" value="Lambda_DNA-bd_dom_sf"/>
</dbReference>
<dbReference type="Pfam" id="PF19054">
    <property type="entry name" value="DUF5753"/>
    <property type="match status" value="1"/>
</dbReference>
<dbReference type="SUPFAM" id="SSF47413">
    <property type="entry name" value="lambda repressor-like DNA-binding domains"/>
    <property type="match status" value="1"/>
</dbReference>
<dbReference type="PROSITE" id="PS50943">
    <property type="entry name" value="HTH_CROC1"/>
    <property type="match status" value="1"/>
</dbReference>
<dbReference type="EMBL" id="JACHJT010000002">
    <property type="protein sequence ID" value="MBB4934811.1"/>
    <property type="molecule type" value="Genomic_DNA"/>
</dbReference>
<protein>
    <submittedName>
        <fullName evidence="2">Transcriptional regulator with XRE-family HTH domain</fullName>
    </submittedName>
</protein>
<dbReference type="Proteomes" id="UP000523007">
    <property type="component" value="Unassembled WGS sequence"/>
</dbReference>
<dbReference type="AlphaFoldDB" id="A0A7W7RNP3"/>
<evidence type="ECO:0000313" key="3">
    <source>
        <dbReference type="Proteomes" id="UP000523007"/>
    </source>
</evidence>
<dbReference type="InterPro" id="IPR001387">
    <property type="entry name" value="Cro/C1-type_HTH"/>
</dbReference>
<keyword evidence="3" id="KW-1185">Reference proteome</keyword>